<feature type="region of interest" description="Disordered" evidence="5">
    <location>
        <begin position="422"/>
        <end position="461"/>
    </location>
</feature>
<sequence>MAAQGMMAEAANARLLQEYLHLFDRVFPLVARLQRIESVREQVAQLLDQVQRFDAVADTLMELPKKLSHQVMVPLGKRAMVPGKIVRSNEVLAHLGDEFFSWRSTPQALEIIERKQQGTALSALRKQIETHEENLRELSAKKTDVGSVAQLQKMYEDENIREIQETEEESDFGPVPRATDEDIKEYFEVEEEERLKQEQASWSWDDMMKRMEDLEAREESGKSVQGEEKADQEQESVEEQVAALKAKGNDAFARRRFQAAVQYYSQAIELDPTAHILYGNRAAANHRLKKYNLALEDSDVAVSLHEPWVKGHYRRACALAALEEYEEAAEAYERAMELSPTDEKLGEKAKQMREKAHAKATGKQQESVAKTKPKPTLKPSTTEPATAPSPSLKPPVPETASFVSASSASTAFSGSIVEHEVKEKVPAPVSTPSASFSEPRHSRFNGTNYTGQTVSLEPVGEAQPVKRVSRFKAARATRGPN</sequence>
<evidence type="ECO:0000256" key="1">
    <source>
        <dbReference type="ARBA" id="ARBA00022737"/>
    </source>
</evidence>
<dbReference type="Pfam" id="PF02996">
    <property type="entry name" value="Prefoldin"/>
    <property type="match status" value="1"/>
</dbReference>
<feature type="repeat" description="TPR" evidence="3">
    <location>
        <begin position="241"/>
        <end position="274"/>
    </location>
</feature>
<dbReference type="OMA" id="YQSAMEY"/>
<proteinExistence type="predicted"/>
<keyword evidence="7" id="KW-1185">Reference proteome</keyword>
<evidence type="ECO:0000313" key="7">
    <source>
        <dbReference type="Proteomes" id="UP000005238"/>
    </source>
</evidence>
<dbReference type="PANTHER" id="PTHR22904:SF523">
    <property type="entry name" value="STRESS-INDUCED-PHOSPHOPROTEIN 1"/>
    <property type="match status" value="1"/>
</dbReference>
<dbReference type="Proteomes" id="UP000005238">
    <property type="component" value="Unassembled WGS sequence"/>
</dbReference>
<feature type="repeat" description="TPR" evidence="3">
    <location>
        <begin position="309"/>
        <end position="342"/>
    </location>
</feature>
<dbReference type="SMART" id="SM00028">
    <property type="entry name" value="TPR"/>
    <property type="match status" value="3"/>
</dbReference>
<evidence type="ECO:0000256" key="3">
    <source>
        <dbReference type="PROSITE-ProRule" id="PRU00339"/>
    </source>
</evidence>
<dbReference type="eggNOG" id="KOG3130">
    <property type="taxonomic scope" value="Eukaryota"/>
</dbReference>
<dbReference type="PROSITE" id="PS50005">
    <property type="entry name" value="TPR"/>
    <property type="match status" value="2"/>
</dbReference>
<dbReference type="AlphaFoldDB" id="H3GLH4"/>
<dbReference type="FunFam" id="1.25.40.10:FF:000143">
    <property type="entry name" value="E3 ubiquitin-protein ligase TTC3 isoform X2"/>
    <property type="match status" value="1"/>
</dbReference>
<dbReference type="PANTHER" id="PTHR22904">
    <property type="entry name" value="TPR REPEAT CONTAINING PROTEIN"/>
    <property type="match status" value="1"/>
</dbReference>
<feature type="region of interest" description="Disordered" evidence="5">
    <location>
        <begin position="214"/>
        <end position="237"/>
    </location>
</feature>
<evidence type="ECO:0000256" key="5">
    <source>
        <dbReference type="SAM" id="MobiDB-lite"/>
    </source>
</evidence>
<dbReference type="InterPro" id="IPR009053">
    <property type="entry name" value="Prefoldin"/>
</dbReference>
<dbReference type="EnsemblProtists" id="Phyra77226">
    <property type="protein sequence ID" value="Phyra77226"/>
    <property type="gene ID" value="Phyra77226"/>
</dbReference>
<feature type="compositionally biased region" description="Low complexity" evidence="5">
    <location>
        <begin position="377"/>
        <end position="390"/>
    </location>
</feature>
<dbReference type="InterPro" id="IPR011990">
    <property type="entry name" value="TPR-like_helical_dom_sf"/>
</dbReference>
<dbReference type="Gene3D" id="1.25.40.10">
    <property type="entry name" value="Tetratricopeptide repeat domain"/>
    <property type="match status" value="1"/>
</dbReference>
<feature type="compositionally biased region" description="Polar residues" evidence="5">
    <location>
        <begin position="444"/>
        <end position="455"/>
    </location>
</feature>
<name>H3GLH4_PHYRM</name>
<feature type="compositionally biased region" description="Basic and acidic residues" evidence="5">
    <location>
        <begin position="214"/>
        <end position="232"/>
    </location>
</feature>
<dbReference type="InterPro" id="IPR019734">
    <property type="entry name" value="TPR_rpt"/>
</dbReference>
<feature type="coiled-coil region" evidence="4">
    <location>
        <begin position="114"/>
        <end position="141"/>
    </location>
</feature>
<dbReference type="InterPro" id="IPR013105">
    <property type="entry name" value="TPR_2"/>
</dbReference>
<dbReference type="SUPFAM" id="SSF48452">
    <property type="entry name" value="TPR-like"/>
    <property type="match status" value="1"/>
</dbReference>
<keyword evidence="2 3" id="KW-0802">TPR repeat</keyword>
<organism evidence="6 7">
    <name type="scientific">Phytophthora ramorum</name>
    <name type="common">Sudden oak death agent</name>
    <dbReference type="NCBI Taxonomy" id="164328"/>
    <lineage>
        <taxon>Eukaryota</taxon>
        <taxon>Sar</taxon>
        <taxon>Stramenopiles</taxon>
        <taxon>Oomycota</taxon>
        <taxon>Peronosporomycetes</taxon>
        <taxon>Peronosporales</taxon>
        <taxon>Peronosporaceae</taxon>
        <taxon>Phytophthora</taxon>
    </lineage>
</organism>
<accession>H3GLH4</accession>
<feature type="compositionally biased region" description="Basic and acidic residues" evidence="5">
    <location>
        <begin position="336"/>
        <end position="357"/>
    </location>
</feature>
<evidence type="ECO:0000313" key="6">
    <source>
        <dbReference type="EnsemblProtists" id="Phyra77226"/>
    </source>
</evidence>
<dbReference type="CDD" id="cd23159">
    <property type="entry name" value="Prefoldin_URI1"/>
    <property type="match status" value="1"/>
</dbReference>
<protein>
    <submittedName>
        <fullName evidence="6">Uncharacterized protein</fullName>
    </submittedName>
</protein>
<dbReference type="VEuPathDB" id="FungiDB:KRP22_13403"/>
<reference evidence="7" key="1">
    <citation type="journal article" date="2006" name="Science">
        <title>Phytophthora genome sequences uncover evolutionary origins and mechanisms of pathogenesis.</title>
        <authorList>
            <person name="Tyler B.M."/>
            <person name="Tripathy S."/>
            <person name="Zhang X."/>
            <person name="Dehal P."/>
            <person name="Jiang R.H."/>
            <person name="Aerts A."/>
            <person name="Arredondo F.D."/>
            <person name="Baxter L."/>
            <person name="Bensasson D."/>
            <person name="Beynon J.L."/>
            <person name="Chapman J."/>
            <person name="Damasceno C.M."/>
            <person name="Dorrance A.E."/>
            <person name="Dou D."/>
            <person name="Dickerman A.W."/>
            <person name="Dubchak I.L."/>
            <person name="Garbelotto M."/>
            <person name="Gijzen M."/>
            <person name="Gordon S.G."/>
            <person name="Govers F."/>
            <person name="Grunwald N.J."/>
            <person name="Huang W."/>
            <person name="Ivors K.L."/>
            <person name="Jones R.W."/>
            <person name="Kamoun S."/>
            <person name="Krampis K."/>
            <person name="Lamour K.H."/>
            <person name="Lee M.K."/>
            <person name="McDonald W.H."/>
            <person name="Medina M."/>
            <person name="Meijer H.J."/>
            <person name="Nordberg E.K."/>
            <person name="Maclean D.J."/>
            <person name="Ospina-Giraldo M.D."/>
            <person name="Morris P.F."/>
            <person name="Phuntumart V."/>
            <person name="Putnam N.H."/>
            <person name="Rash S."/>
            <person name="Rose J.K."/>
            <person name="Sakihama Y."/>
            <person name="Salamov A.A."/>
            <person name="Savidor A."/>
            <person name="Scheuring C.F."/>
            <person name="Smith B.M."/>
            <person name="Sobral B.W."/>
            <person name="Terry A."/>
            <person name="Torto-Alalibo T.A."/>
            <person name="Win J."/>
            <person name="Xu Z."/>
            <person name="Zhang H."/>
            <person name="Grigoriev I.V."/>
            <person name="Rokhsar D.S."/>
            <person name="Boore J.L."/>
        </authorList>
    </citation>
    <scope>NUCLEOTIDE SEQUENCE [LARGE SCALE GENOMIC DNA]</scope>
    <source>
        <strain evidence="7">Pr102</strain>
    </source>
</reference>
<dbReference type="Pfam" id="PF13181">
    <property type="entry name" value="TPR_8"/>
    <property type="match status" value="1"/>
</dbReference>
<dbReference type="STRING" id="164328.H3GLH4"/>
<feature type="region of interest" description="Disordered" evidence="5">
    <location>
        <begin position="336"/>
        <end position="400"/>
    </location>
</feature>
<dbReference type="SUPFAM" id="SSF46579">
    <property type="entry name" value="Prefoldin"/>
    <property type="match status" value="1"/>
</dbReference>
<evidence type="ECO:0000256" key="4">
    <source>
        <dbReference type="SAM" id="Coils"/>
    </source>
</evidence>
<dbReference type="VEuPathDB" id="FungiDB:KRP23_10599"/>
<reference evidence="6" key="2">
    <citation type="submission" date="2015-06" db="UniProtKB">
        <authorList>
            <consortium name="EnsemblProtists"/>
        </authorList>
    </citation>
    <scope>IDENTIFICATION</scope>
    <source>
        <strain evidence="6">Pr102</strain>
    </source>
</reference>
<keyword evidence="1" id="KW-0677">Repeat</keyword>
<dbReference type="HOGENOM" id="CLU_044426_0_0_1"/>
<dbReference type="InterPro" id="IPR004127">
    <property type="entry name" value="Prefoldin_subunit_alpha"/>
</dbReference>
<dbReference type="eggNOG" id="KOG0548">
    <property type="taxonomic scope" value="Eukaryota"/>
</dbReference>
<dbReference type="EMBL" id="DS566020">
    <property type="status" value="NOT_ANNOTATED_CDS"/>
    <property type="molecule type" value="Genomic_DNA"/>
</dbReference>
<keyword evidence="4" id="KW-0175">Coiled coil</keyword>
<dbReference type="Gene3D" id="1.10.287.370">
    <property type="match status" value="1"/>
</dbReference>
<dbReference type="Pfam" id="PF07719">
    <property type="entry name" value="TPR_2"/>
    <property type="match status" value="1"/>
</dbReference>
<dbReference type="InParanoid" id="H3GLH4"/>
<evidence type="ECO:0000256" key="2">
    <source>
        <dbReference type="ARBA" id="ARBA00022803"/>
    </source>
</evidence>
<dbReference type="GO" id="GO:0051879">
    <property type="term" value="F:Hsp90 protein binding"/>
    <property type="evidence" value="ECO:0000318"/>
    <property type="project" value="GO_Central"/>
</dbReference>